<name>A0AAW1V222_9CUCU</name>
<accession>A0AAW1V222</accession>
<proteinExistence type="predicted"/>
<dbReference type="EMBL" id="JARQZJ010000109">
    <property type="protein sequence ID" value="KAK9887413.1"/>
    <property type="molecule type" value="Genomic_DNA"/>
</dbReference>
<organism evidence="1 2">
    <name type="scientific">Henosepilachna vigintioctopunctata</name>
    <dbReference type="NCBI Taxonomy" id="420089"/>
    <lineage>
        <taxon>Eukaryota</taxon>
        <taxon>Metazoa</taxon>
        <taxon>Ecdysozoa</taxon>
        <taxon>Arthropoda</taxon>
        <taxon>Hexapoda</taxon>
        <taxon>Insecta</taxon>
        <taxon>Pterygota</taxon>
        <taxon>Neoptera</taxon>
        <taxon>Endopterygota</taxon>
        <taxon>Coleoptera</taxon>
        <taxon>Polyphaga</taxon>
        <taxon>Cucujiformia</taxon>
        <taxon>Coccinelloidea</taxon>
        <taxon>Coccinellidae</taxon>
        <taxon>Epilachninae</taxon>
        <taxon>Epilachnini</taxon>
        <taxon>Henosepilachna</taxon>
    </lineage>
</organism>
<reference evidence="1 2" key="1">
    <citation type="submission" date="2023-03" db="EMBL/GenBank/DDBJ databases">
        <title>Genome insight into feeding habits of ladybird beetles.</title>
        <authorList>
            <person name="Li H.-S."/>
            <person name="Huang Y.-H."/>
            <person name="Pang H."/>
        </authorList>
    </citation>
    <scope>NUCLEOTIDE SEQUENCE [LARGE SCALE GENOMIC DNA]</scope>
    <source>
        <strain evidence="1">SYSU_2023b</strain>
        <tissue evidence="1">Whole body</tissue>
    </source>
</reference>
<protein>
    <submittedName>
        <fullName evidence="1">Uncharacterized protein</fullName>
    </submittedName>
</protein>
<sequence>MVQSLFEFTDLDTQFEHFGWCACTSTFTTHSRGVRVRAGATLSEHTENEQLGRAESDLVERDRKGRLVRFELADGERPEAARSNRLSR</sequence>
<keyword evidence="2" id="KW-1185">Reference proteome</keyword>
<dbReference type="AlphaFoldDB" id="A0AAW1V222"/>
<evidence type="ECO:0000313" key="1">
    <source>
        <dbReference type="EMBL" id="KAK9887413.1"/>
    </source>
</evidence>
<gene>
    <name evidence="1" type="ORF">WA026_022351</name>
</gene>
<comment type="caution">
    <text evidence="1">The sequence shown here is derived from an EMBL/GenBank/DDBJ whole genome shotgun (WGS) entry which is preliminary data.</text>
</comment>
<dbReference type="Proteomes" id="UP001431783">
    <property type="component" value="Unassembled WGS sequence"/>
</dbReference>
<evidence type="ECO:0000313" key="2">
    <source>
        <dbReference type="Proteomes" id="UP001431783"/>
    </source>
</evidence>